<feature type="region of interest" description="Disordered" evidence="1">
    <location>
        <begin position="409"/>
        <end position="460"/>
    </location>
</feature>
<feature type="compositionally biased region" description="Basic residues" evidence="1">
    <location>
        <begin position="44"/>
        <end position="57"/>
    </location>
</feature>
<feature type="compositionally biased region" description="Low complexity" evidence="1">
    <location>
        <begin position="419"/>
        <end position="447"/>
    </location>
</feature>
<evidence type="ECO:0000313" key="2">
    <source>
        <dbReference type="EMBL" id="KAK1922260.1"/>
    </source>
</evidence>
<feature type="region of interest" description="Disordered" evidence="1">
    <location>
        <begin position="131"/>
        <end position="167"/>
    </location>
</feature>
<feature type="compositionally biased region" description="Polar residues" evidence="1">
    <location>
        <begin position="448"/>
        <end position="460"/>
    </location>
</feature>
<evidence type="ECO:0000256" key="1">
    <source>
        <dbReference type="SAM" id="MobiDB-lite"/>
    </source>
</evidence>
<feature type="compositionally biased region" description="Pro residues" evidence="1">
    <location>
        <begin position="30"/>
        <end position="43"/>
    </location>
</feature>
<gene>
    <name evidence="2" type="ORF">DB88DRAFT_512688</name>
</gene>
<proteinExistence type="predicted"/>
<dbReference type="Proteomes" id="UP001182556">
    <property type="component" value="Unassembled WGS sequence"/>
</dbReference>
<dbReference type="EMBL" id="JAODAN010000009">
    <property type="protein sequence ID" value="KAK1922260.1"/>
    <property type="molecule type" value="Genomic_DNA"/>
</dbReference>
<name>A0AAD9CXE9_PAPLA</name>
<feature type="compositionally biased region" description="Pro residues" evidence="1">
    <location>
        <begin position="131"/>
        <end position="144"/>
    </location>
</feature>
<comment type="caution">
    <text evidence="2">The sequence shown here is derived from an EMBL/GenBank/DDBJ whole genome shotgun (WGS) entry which is preliminary data.</text>
</comment>
<feature type="compositionally biased region" description="Basic and acidic residues" evidence="1">
    <location>
        <begin position="78"/>
        <end position="94"/>
    </location>
</feature>
<keyword evidence="3" id="KW-1185">Reference proteome</keyword>
<accession>A0AAD9CXE9</accession>
<sequence>MSSTTTAVRMSPAYVPRSTLPQTSSRPSSPGLPPAPAHLPPPPVKHKHASAAQHHRSASTPLSPAVGTVGAGLTPRMADMERRGSSNLRHEVIEPGRAARRRESRGSMSEGARAILTALARLPAPVPETLPPTFLPSPNPTPSPPDHKTFADYARSPSAKRKASIDDLAPARGIGLGLGLTMTHSAKKRKSSDDTSSPPSASGKTIFASPKFPLKSPELYRSLSSPTVPRISDRSITPSERYSPKASLKRDFKSSLRSEITDGMGAWSKDQFVEAGRTLRARALLLKRHGDAYSRSPTAQTQYVKLLPEDRLRALLCFTDAVLLWLYAYWLEEQVSTRIRTSPYNESQPLRDFVRKGWESEMRRTEDDEARERAKAMVGLMYLIEAVICYHLNSEQLAHLSRKTKELSQSVSSAHAGDSSVHGPSPASSSGSPAATGPSPAAHSTTSQNASGSPESHTSQHMNDLLPIITNSTSSTHRAHQYLLNSRHHLSLRVLRTRFPETFDAAIHSELADEALPAPGDALGSAKTLDIDRPDRFAWPIELGMHCPVGHTAVFGRSLVSEYGRMTGGWELKLEGEMK</sequence>
<organism evidence="2 3">
    <name type="scientific">Papiliotrema laurentii</name>
    <name type="common">Cryptococcus laurentii</name>
    <dbReference type="NCBI Taxonomy" id="5418"/>
    <lineage>
        <taxon>Eukaryota</taxon>
        <taxon>Fungi</taxon>
        <taxon>Dikarya</taxon>
        <taxon>Basidiomycota</taxon>
        <taxon>Agaricomycotina</taxon>
        <taxon>Tremellomycetes</taxon>
        <taxon>Tremellales</taxon>
        <taxon>Rhynchogastremaceae</taxon>
        <taxon>Papiliotrema</taxon>
    </lineage>
</organism>
<reference evidence="2" key="1">
    <citation type="submission" date="2023-02" db="EMBL/GenBank/DDBJ databases">
        <title>Identification and recombinant expression of a fungal hydrolase from Papiliotrema laurentii that hydrolyzes apple cutin and clears colloidal polyester polyurethane.</title>
        <authorList>
            <consortium name="DOE Joint Genome Institute"/>
            <person name="Roman V.A."/>
            <person name="Bojanowski C."/>
            <person name="Crable B.R."/>
            <person name="Wagner D.N."/>
            <person name="Hung C.S."/>
            <person name="Nadeau L.J."/>
            <person name="Schratz L."/>
            <person name="Haridas S."/>
            <person name="Pangilinan J."/>
            <person name="Lipzen A."/>
            <person name="Na H."/>
            <person name="Yan M."/>
            <person name="Ng V."/>
            <person name="Grigoriev I.V."/>
            <person name="Spatafora J.W."/>
            <person name="Barlow D."/>
            <person name="Biffinger J."/>
            <person name="Kelley-Loughnane N."/>
            <person name="Varaljay V.A."/>
            <person name="Crookes-Goodson W.J."/>
        </authorList>
    </citation>
    <scope>NUCLEOTIDE SEQUENCE</scope>
    <source>
        <strain evidence="2">5307AH</strain>
    </source>
</reference>
<feature type="region of interest" description="Disordered" evidence="1">
    <location>
        <begin position="1"/>
        <end position="109"/>
    </location>
</feature>
<feature type="region of interest" description="Disordered" evidence="1">
    <location>
        <begin position="183"/>
        <end position="244"/>
    </location>
</feature>
<dbReference type="AlphaFoldDB" id="A0AAD9CXE9"/>
<protein>
    <submittedName>
        <fullName evidence="2">Uncharacterized protein</fullName>
    </submittedName>
</protein>
<evidence type="ECO:0000313" key="3">
    <source>
        <dbReference type="Proteomes" id="UP001182556"/>
    </source>
</evidence>